<accession>A0A4R1BXE5</accession>
<gene>
    <name evidence="2" type="ORF">EPD65_13290</name>
</gene>
<protein>
    <submittedName>
        <fullName evidence="2">Dihydroorotate dehydrogenase electron transfer subunit</fullName>
    </submittedName>
</protein>
<dbReference type="PROSITE" id="PS51384">
    <property type="entry name" value="FAD_FR"/>
    <property type="match status" value="1"/>
</dbReference>
<reference evidence="2 3" key="1">
    <citation type="submission" date="2019-03" db="EMBL/GenBank/DDBJ databases">
        <authorList>
            <person name="Kim M.K.M."/>
        </authorList>
    </citation>
    <scope>NUCLEOTIDE SEQUENCE [LARGE SCALE GENOMIC DNA]</scope>
    <source>
        <strain evidence="2 3">18JY15-6</strain>
    </source>
</reference>
<dbReference type="PANTHER" id="PTHR43513:SF3">
    <property type="entry name" value="DIHYDROOROTATE DEHYDROGENASE B (NAD(+)), ELECTRON TRANSFER SUBUNIT-RELATED"/>
    <property type="match status" value="1"/>
</dbReference>
<dbReference type="InterPro" id="IPR017927">
    <property type="entry name" value="FAD-bd_FR_type"/>
</dbReference>
<dbReference type="Gene3D" id="2.10.240.10">
    <property type="entry name" value="Dihydroorotate dehydrogenase, electron transfer subunit"/>
    <property type="match status" value="1"/>
</dbReference>
<evidence type="ECO:0000259" key="1">
    <source>
        <dbReference type="PROSITE" id="PS51384"/>
    </source>
</evidence>
<dbReference type="InterPro" id="IPR050353">
    <property type="entry name" value="PyrK_electron_transfer"/>
</dbReference>
<dbReference type="InterPro" id="IPR017938">
    <property type="entry name" value="Riboflavin_synthase-like_b-brl"/>
</dbReference>
<dbReference type="EMBL" id="SJZJ01000024">
    <property type="protein sequence ID" value="TCJ22307.1"/>
    <property type="molecule type" value="Genomic_DNA"/>
</dbReference>
<sequence length="308" mass="31483">MLAPGSMPVRTCCRATRRSSTRGRCGLVPSCAGSSAVDDGPAMTLQATADVRASERIGAFQHVTLAAPGVVETFRPGNFVSIALHDGSHLSRRSFWVHRVRSSSSSGATIDIVVRPTGVGSSWLAGLGVGASVDLIGPLGRPFAQPKQAVPCLLVGEGYAAASLFPLAERLVERGCPVSLLLAADTAAEVIDGLDVRRSAEAVTIVTADGSMGAQGTIAQALPGALQRSGASVVYAAAPAASLHAVAGISEQHGAWSQVALEVPQPCGTGLCHGCIVPAVGEDAIAHRVRACAEGPVFRGDRIQWGLL</sequence>
<dbReference type="SUPFAM" id="SSF52343">
    <property type="entry name" value="Ferredoxin reductase-like, C-terminal NADP-linked domain"/>
    <property type="match status" value="1"/>
</dbReference>
<dbReference type="InterPro" id="IPR039261">
    <property type="entry name" value="FNR_nucleotide-bd"/>
</dbReference>
<dbReference type="SUPFAM" id="SSF63380">
    <property type="entry name" value="Riboflavin synthase domain-like"/>
    <property type="match status" value="1"/>
</dbReference>
<dbReference type="Gene3D" id="2.40.30.10">
    <property type="entry name" value="Translation factors"/>
    <property type="match status" value="1"/>
</dbReference>
<dbReference type="OrthoDB" id="9796486at2"/>
<dbReference type="PANTHER" id="PTHR43513">
    <property type="entry name" value="DIHYDROOROTATE DEHYDROGENASE B (NAD(+)), ELECTRON TRANSFER SUBUNIT"/>
    <property type="match status" value="1"/>
</dbReference>
<dbReference type="AlphaFoldDB" id="A0A4R1BXE5"/>
<dbReference type="Proteomes" id="UP000295453">
    <property type="component" value="Unassembled WGS sequence"/>
</dbReference>
<dbReference type="GO" id="GO:0016491">
    <property type="term" value="F:oxidoreductase activity"/>
    <property type="evidence" value="ECO:0007669"/>
    <property type="project" value="InterPro"/>
</dbReference>
<proteinExistence type="predicted"/>
<comment type="caution">
    <text evidence="2">The sequence shown here is derived from an EMBL/GenBank/DDBJ whole genome shotgun (WGS) entry which is preliminary data.</text>
</comment>
<organism evidence="2 3">
    <name type="scientific">Nocardioides jejuensis</name>
    <dbReference type="NCBI Taxonomy" id="2502782"/>
    <lineage>
        <taxon>Bacteria</taxon>
        <taxon>Bacillati</taxon>
        <taxon>Actinomycetota</taxon>
        <taxon>Actinomycetes</taxon>
        <taxon>Propionibacteriales</taxon>
        <taxon>Nocardioidaceae</taxon>
        <taxon>Nocardioides</taxon>
    </lineage>
</organism>
<evidence type="ECO:0000313" key="2">
    <source>
        <dbReference type="EMBL" id="TCJ22307.1"/>
    </source>
</evidence>
<evidence type="ECO:0000313" key="3">
    <source>
        <dbReference type="Proteomes" id="UP000295453"/>
    </source>
</evidence>
<dbReference type="InterPro" id="IPR019480">
    <property type="entry name" value="Dihydroorotate_DH_Fe-S-bd"/>
</dbReference>
<keyword evidence="3" id="KW-1185">Reference proteome</keyword>
<dbReference type="Gene3D" id="3.40.50.80">
    <property type="entry name" value="Nucleotide-binding domain of ferredoxin-NADP reductase (FNR) module"/>
    <property type="match status" value="1"/>
</dbReference>
<feature type="domain" description="FAD-binding FR-type" evidence="1">
    <location>
        <begin position="38"/>
        <end position="145"/>
    </location>
</feature>
<dbReference type="InterPro" id="IPR037117">
    <property type="entry name" value="Dihydroorotate_DH_ele_sf"/>
</dbReference>
<name>A0A4R1BXE5_9ACTN</name>
<dbReference type="Pfam" id="PF10418">
    <property type="entry name" value="DHODB_Fe-S_bind"/>
    <property type="match status" value="1"/>
</dbReference>